<dbReference type="SUPFAM" id="SSF55653">
    <property type="entry name" value="Ribosomal protein L9 C-domain"/>
    <property type="match status" value="1"/>
</dbReference>
<dbReference type="PANTHER" id="PTHR21368">
    <property type="entry name" value="50S RIBOSOMAL PROTEIN L9"/>
    <property type="match status" value="1"/>
</dbReference>
<feature type="compositionally biased region" description="Acidic residues" evidence="6">
    <location>
        <begin position="177"/>
        <end position="190"/>
    </location>
</feature>
<evidence type="ECO:0008006" key="10">
    <source>
        <dbReference type="Google" id="ProtNLM"/>
    </source>
</evidence>
<keyword evidence="4" id="KW-0689">Ribosomal protein</keyword>
<sequence>MKVVFMEEVEGTARVGEVKNVADGFARNYLLPRRLAAPATDHYITIAAARAQKELSRQTKLDEEAQEHLVPKMEGQSVTIEVRVGEQGKLFGSVTARDIAEALQEATGVELEHRQVDLRQPIREVGSHEVTVKLTRNVLVPVTVNVEPLGGMPEEEEKAEAEAEPVEAEAEGKTSEEPTEAETEEGEEKT</sequence>
<evidence type="ECO:0000256" key="5">
    <source>
        <dbReference type="ARBA" id="ARBA00023274"/>
    </source>
</evidence>
<evidence type="ECO:0000256" key="4">
    <source>
        <dbReference type="ARBA" id="ARBA00022980"/>
    </source>
</evidence>
<feature type="region of interest" description="Disordered" evidence="6">
    <location>
        <begin position="148"/>
        <end position="190"/>
    </location>
</feature>
<dbReference type="InterPro" id="IPR009027">
    <property type="entry name" value="Ribosomal_bL9/RNase_H1_N"/>
</dbReference>
<dbReference type="NCBIfam" id="TIGR00158">
    <property type="entry name" value="L9"/>
    <property type="match status" value="1"/>
</dbReference>
<dbReference type="InterPro" id="IPR000244">
    <property type="entry name" value="Ribosomal_bL9"/>
</dbReference>
<evidence type="ECO:0000259" key="7">
    <source>
        <dbReference type="Pfam" id="PF01281"/>
    </source>
</evidence>
<dbReference type="GO" id="GO:0005840">
    <property type="term" value="C:ribosome"/>
    <property type="evidence" value="ECO:0007669"/>
    <property type="project" value="UniProtKB-KW"/>
</dbReference>
<reference evidence="9" key="1">
    <citation type="journal article" date="2015" name="Nature">
        <title>Complex archaea that bridge the gap between prokaryotes and eukaryotes.</title>
        <authorList>
            <person name="Spang A."/>
            <person name="Saw J.H."/>
            <person name="Jorgensen S.L."/>
            <person name="Zaremba-Niedzwiedzka K."/>
            <person name="Martijn J."/>
            <person name="Lind A.E."/>
            <person name="van Eijk R."/>
            <person name="Schleper C."/>
            <person name="Guy L."/>
            <person name="Ettema T.J."/>
        </authorList>
    </citation>
    <scope>NUCLEOTIDE SEQUENCE</scope>
</reference>
<dbReference type="HAMAP" id="MF_00503">
    <property type="entry name" value="Ribosomal_bL9"/>
    <property type="match status" value="1"/>
</dbReference>
<dbReference type="InterPro" id="IPR020070">
    <property type="entry name" value="Ribosomal_bL9_N"/>
</dbReference>
<gene>
    <name evidence="9" type="ORF">LCGC14_2522420</name>
</gene>
<dbReference type="Pfam" id="PF01281">
    <property type="entry name" value="Ribosomal_L9_N"/>
    <property type="match status" value="1"/>
</dbReference>
<keyword evidence="3" id="KW-0694">RNA-binding</keyword>
<dbReference type="InterPro" id="IPR020594">
    <property type="entry name" value="Ribosomal_bL9_bac/chp"/>
</dbReference>
<dbReference type="Gene3D" id="3.40.5.10">
    <property type="entry name" value="Ribosomal protein L9, N-terminal domain"/>
    <property type="match status" value="1"/>
</dbReference>
<evidence type="ECO:0000313" key="9">
    <source>
        <dbReference type="EMBL" id="KKL13771.1"/>
    </source>
</evidence>
<evidence type="ECO:0000259" key="8">
    <source>
        <dbReference type="Pfam" id="PF03948"/>
    </source>
</evidence>
<feature type="domain" description="Large ribosomal subunit protein bL9 C-terminal" evidence="8">
    <location>
        <begin position="67"/>
        <end position="147"/>
    </location>
</feature>
<dbReference type="GO" id="GO:0003735">
    <property type="term" value="F:structural constituent of ribosome"/>
    <property type="evidence" value="ECO:0007669"/>
    <property type="project" value="InterPro"/>
</dbReference>
<dbReference type="EMBL" id="LAZR01040727">
    <property type="protein sequence ID" value="KKL13771.1"/>
    <property type="molecule type" value="Genomic_DNA"/>
</dbReference>
<evidence type="ECO:0000256" key="6">
    <source>
        <dbReference type="SAM" id="MobiDB-lite"/>
    </source>
</evidence>
<evidence type="ECO:0000256" key="1">
    <source>
        <dbReference type="ARBA" id="ARBA00010605"/>
    </source>
</evidence>
<dbReference type="AlphaFoldDB" id="A0A0F9D7M8"/>
<proteinExistence type="inferred from homology"/>
<dbReference type="InterPro" id="IPR020069">
    <property type="entry name" value="Ribosomal_bL9_C"/>
</dbReference>
<feature type="compositionally biased region" description="Acidic residues" evidence="6">
    <location>
        <begin position="153"/>
        <end position="169"/>
    </location>
</feature>
<feature type="domain" description="Ribosomal protein L9" evidence="7">
    <location>
        <begin position="1"/>
        <end position="42"/>
    </location>
</feature>
<dbReference type="SUPFAM" id="SSF55658">
    <property type="entry name" value="L9 N-domain-like"/>
    <property type="match status" value="1"/>
</dbReference>
<evidence type="ECO:0000256" key="3">
    <source>
        <dbReference type="ARBA" id="ARBA00022884"/>
    </source>
</evidence>
<comment type="similarity">
    <text evidence="1">Belongs to the bacterial ribosomal protein bL9 family.</text>
</comment>
<dbReference type="InterPro" id="IPR036791">
    <property type="entry name" value="Ribosomal_bL9_C_sf"/>
</dbReference>
<keyword evidence="2" id="KW-0699">rRNA-binding</keyword>
<name>A0A0F9D7M8_9ZZZZ</name>
<dbReference type="GO" id="GO:0019843">
    <property type="term" value="F:rRNA binding"/>
    <property type="evidence" value="ECO:0007669"/>
    <property type="project" value="UniProtKB-KW"/>
</dbReference>
<dbReference type="InterPro" id="IPR036935">
    <property type="entry name" value="Ribosomal_bL9_N_sf"/>
</dbReference>
<evidence type="ECO:0000256" key="2">
    <source>
        <dbReference type="ARBA" id="ARBA00022730"/>
    </source>
</evidence>
<dbReference type="Gene3D" id="3.10.430.100">
    <property type="entry name" value="Ribosomal protein L9, C-terminal domain"/>
    <property type="match status" value="1"/>
</dbReference>
<comment type="caution">
    <text evidence="9">The sequence shown here is derived from an EMBL/GenBank/DDBJ whole genome shotgun (WGS) entry which is preliminary data.</text>
</comment>
<keyword evidence="5" id="KW-0687">Ribonucleoprotein</keyword>
<protein>
    <recommendedName>
        <fullName evidence="10">Ribosomal protein L9 domain-containing protein</fullName>
    </recommendedName>
</protein>
<organism evidence="9">
    <name type="scientific">marine sediment metagenome</name>
    <dbReference type="NCBI Taxonomy" id="412755"/>
    <lineage>
        <taxon>unclassified sequences</taxon>
        <taxon>metagenomes</taxon>
        <taxon>ecological metagenomes</taxon>
    </lineage>
</organism>
<dbReference type="GO" id="GO:0006412">
    <property type="term" value="P:translation"/>
    <property type="evidence" value="ECO:0007669"/>
    <property type="project" value="InterPro"/>
</dbReference>
<dbReference type="GO" id="GO:1990904">
    <property type="term" value="C:ribonucleoprotein complex"/>
    <property type="evidence" value="ECO:0007669"/>
    <property type="project" value="UniProtKB-KW"/>
</dbReference>
<accession>A0A0F9D7M8</accession>
<dbReference type="Pfam" id="PF03948">
    <property type="entry name" value="Ribosomal_L9_C"/>
    <property type="match status" value="1"/>
</dbReference>